<evidence type="ECO:0000313" key="6">
    <source>
        <dbReference type="EMBL" id="MDQ0504532.1"/>
    </source>
</evidence>
<evidence type="ECO:0000259" key="5">
    <source>
        <dbReference type="PROSITE" id="PS51296"/>
    </source>
</evidence>
<organism evidence="6 7">
    <name type="scientific">Xanthobacter agilis</name>
    <dbReference type="NCBI Taxonomy" id="47492"/>
    <lineage>
        <taxon>Bacteria</taxon>
        <taxon>Pseudomonadati</taxon>
        <taxon>Pseudomonadota</taxon>
        <taxon>Alphaproteobacteria</taxon>
        <taxon>Hyphomicrobiales</taxon>
        <taxon>Xanthobacteraceae</taxon>
        <taxon>Xanthobacter</taxon>
    </lineage>
</organism>
<keyword evidence="6" id="KW-0503">Monooxygenase</keyword>
<dbReference type="CDD" id="cd03474">
    <property type="entry name" value="Rieske_T4moC"/>
    <property type="match status" value="1"/>
</dbReference>
<comment type="caution">
    <text evidence="6">The sequence shown here is derived from an EMBL/GenBank/DDBJ whole genome shotgun (WGS) entry which is preliminary data.</text>
</comment>
<dbReference type="GO" id="GO:0004497">
    <property type="term" value="F:monooxygenase activity"/>
    <property type="evidence" value="ECO:0007669"/>
    <property type="project" value="UniProtKB-KW"/>
</dbReference>
<dbReference type="Gene3D" id="2.102.10.10">
    <property type="entry name" value="Rieske [2Fe-2S] iron-sulphur domain"/>
    <property type="match status" value="1"/>
</dbReference>
<dbReference type="Proteomes" id="UP001241747">
    <property type="component" value="Unassembled WGS sequence"/>
</dbReference>
<sequence length="95" mass="10253">MRLVIADSHLIVLAWPEDGALKAFQGVCPHTNAPLSDAEFDGRVLTCPIHNWTWDLASGAPIEPQESPLAEYPVKVEDGVVFIDTAGVSPLFAAR</sequence>
<evidence type="ECO:0000256" key="3">
    <source>
        <dbReference type="ARBA" id="ARBA00023004"/>
    </source>
</evidence>
<dbReference type="EMBL" id="JAUSVY010000002">
    <property type="protein sequence ID" value="MDQ0504532.1"/>
    <property type="molecule type" value="Genomic_DNA"/>
</dbReference>
<evidence type="ECO:0000256" key="2">
    <source>
        <dbReference type="ARBA" id="ARBA00022723"/>
    </source>
</evidence>
<dbReference type="InterPro" id="IPR017941">
    <property type="entry name" value="Rieske_2Fe-2S"/>
</dbReference>
<dbReference type="InterPro" id="IPR036922">
    <property type="entry name" value="Rieske_2Fe-2S_sf"/>
</dbReference>
<keyword evidence="7" id="KW-1185">Reference proteome</keyword>
<protein>
    <submittedName>
        <fullName evidence="6">Toluene monooxygenase system ferredoxin subunit</fullName>
    </submittedName>
</protein>
<keyword evidence="1" id="KW-0001">2Fe-2S</keyword>
<evidence type="ECO:0000256" key="4">
    <source>
        <dbReference type="ARBA" id="ARBA00023014"/>
    </source>
</evidence>
<feature type="domain" description="Rieske" evidence="5">
    <location>
        <begin position="1"/>
        <end position="83"/>
    </location>
</feature>
<keyword evidence="3" id="KW-0408">Iron</keyword>
<evidence type="ECO:0000256" key="1">
    <source>
        <dbReference type="ARBA" id="ARBA00022714"/>
    </source>
</evidence>
<name>A0ABU0LBL4_XANAG</name>
<dbReference type="Pfam" id="PF00355">
    <property type="entry name" value="Rieske"/>
    <property type="match status" value="1"/>
</dbReference>
<reference evidence="6 7" key="1">
    <citation type="submission" date="2023-07" db="EMBL/GenBank/DDBJ databases">
        <title>Genomic Encyclopedia of Type Strains, Phase IV (KMG-IV): sequencing the most valuable type-strain genomes for metagenomic binning, comparative biology and taxonomic classification.</title>
        <authorList>
            <person name="Goeker M."/>
        </authorList>
    </citation>
    <scope>NUCLEOTIDE SEQUENCE [LARGE SCALE GENOMIC DNA]</scope>
    <source>
        <strain evidence="6 7">DSM 3770</strain>
    </source>
</reference>
<keyword evidence="6" id="KW-0560">Oxidoreductase</keyword>
<evidence type="ECO:0000313" key="7">
    <source>
        <dbReference type="Proteomes" id="UP001241747"/>
    </source>
</evidence>
<keyword evidence="4" id="KW-0411">Iron-sulfur</keyword>
<proteinExistence type="predicted"/>
<dbReference type="PROSITE" id="PS51296">
    <property type="entry name" value="RIESKE"/>
    <property type="match status" value="1"/>
</dbReference>
<dbReference type="SUPFAM" id="SSF50022">
    <property type="entry name" value="ISP domain"/>
    <property type="match status" value="1"/>
</dbReference>
<keyword evidence="2" id="KW-0479">Metal-binding</keyword>
<accession>A0ABU0LBL4</accession>
<gene>
    <name evidence="6" type="ORF">QOZ94_001306</name>
</gene>